<dbReference type="Gene3D" id="3.40.50.620">
    <property type="entry name" value="HUPs"/>
    <property type="match status" value="1"/>
</dbReference>
<reference evidence="6" key="1">
    <citation type="submission" date="2011-04" db="EMBL/GenBank/DDBJ databases">
        <title>The complete genome of Spirochaeta coccoides DSM 17374.</title>
        <authorList>
            <person name="Lucas S."/>
            <person name="Copeland A."/>
            <person name="Lapidus A."/>
            <person name="Bruce D."/>
            <person name="Goodwin L."/>
            <person name="Pitluck S."/>
            <person name="Peters L."/>
            <person name="Kyrpides N."/>
            <person name="Mavromatis K."/>
            <person name="Pagani I."/>
            <person name="Ivanova N."/>
            <person name="Ovchinnikova G."/>
            <person name="Lu M."/>
            <person name="Detter J.C."/>
            <person name="Tapia R."/>
            <person name="Han C."/>
            <person name="Land M."/>
            <person name="Hauser L."/>
            <person name="Markowitz V."/>
            <person name="Cheng J.-F."/>
            <person name="Hugenholtz P."/>
            <person name="Woyke T."/>
            <person name="Wu D."/>
            <person name="Spring S."/>
            <person name="Schroeder M."/>
            <person name="Brambilla E."/>
            <person name="Klenk H.-P."/>
            <person name="Eisen J.A."/>
        </authorList>
    </citation>
    <scope>NUCLEOTIDE SEQUENCE [LARGE SCALE GENOMIC DNA]</scope>
    <source>
        <strain evidence="6">ATCC BAA-1237 / DSM 17374 / SPN1</strain>
    </source>
</reference>
<accession>F4GIU1</accession>
<dbReference type="SUPFAM" id="SSF52402">
    <property type="entry name" value="Adenine nucleotide alpha hydrolases-like"/>
    <property type="match status" value="1"/>
</dbReference>
<feature type="binding site" evidence="3">
    <location>
        <begin position="273"/>
        <end position="280"/>
    </location>
    <ligand>
        <name>FAD</name>
        <dbReference type="ChEBI" id="CHEBI:57692"/>
    </ligand>
</feature>
<organism evidence="5 6">
    <name type="scientific">Parasphaerochaeta coccoides (strain ATCC BAA-1237 / DSM 17374 / SPN1)</name>
    <name type="common">Sphaerochaeta coccoides</name>
    <dbReference type="NCBI Taxonomy" id="760011"/>
    <lineage>
        <taxon>Bacteria</taxon>
        <taxon>Pseudomonadati</taxon>
        <taxon>Spirochaetota</taxon>
        <taxon>Spirochaetia</taxon>
        <taxon>Spirochaetales</taxon>
        <taxon>Sphaerochaetaceae</taxon>
        <taxon>Parasphaerochaeta</taxon>
    </lineage>
</organism>
<protein>
    <submittedName>
        <fullName evidence="5">Electron transfer flavoprotein alpha subunit</fullName>
    </submittedName>
</protein>
<gene>
    <name evidence="5" type="ordered locus">Spico_1506</name>
</gene>
<dbReference type="InterPro" id="IPR029035">
    <property type="entry name" value="DHS-like_NAD/FAD-binding_dom"/>
</dbReference>
<dbReference type="HOGENOM" id="CLU_034178_1_1_12"/>
<dbReference type="InterPro" id="IPR014730">
    <property type="entry name" value="ETF_a/b_N"/>
</dbReference>
<dbReference type="EMBL" id="CP002659">
    <property type="protein sequence ID" value="AEC02709.1"/>
    <property type="molecule type" value="Genomic_DNA"/>
</dbReference>
<feature type="binding site" evidence="3">
    <location>
        <begin position="256"/>
        <end position="260"/>
    </location>
    <ligand>
        <name>FAD</name>
        <dbReference type="ChEBI" id="CHEBI:57692"/>
    </ligand>
</feature>
<dbReference type="GO" id="GO:0050660">
    <property type="term" value="F:flavin adenine dinucleotide binding"/>
    <property type="evidence" value="ECO:0007669"/>
    <property type="project" value="InterPro"/>
</dbReference>
<name>F4GIU1_PARC1</name>
<dbReference type="SUPFAM" id="SSF52467">
    <property type="entry name" value="DHS-like NAD/FAD-binding domain"/>
    <property type="match status" value="1"/>
</dbReference>
<dbReference type="InterPro" id="IPR001308">
    <property type="entry name" value="ETF_a/FixB"/>
</dbReference>
<evidence type="ECO:0000313" key="6">
    <source>
        <dbReference type="Proteomes" id="UP000007939"/>
    </source>
</evidence>
<feature type="binding site" evidence="3">
    <location>
        <begin position="242"/>
        <end position="243"/>
    </location>
    <ligand>
        <name>FAD</name>
        <dbReference type="ChEBI" id="CHEBI:57692"/>
    </ligand>
</feature>
<evidence type="ECO:0000313" key="5">
    <source>
        <dbReference type="EMBL" id="AEC02709.1"/>
    </source>
</evidence>
<keyword evidence="3" id="KW-0274">FAD</keyword>
<dbReference type="InterPro" id="IPR014731">
    <property type="entry name" value="ETF_asu_C"/>
</dbReference>
<dbReference type="RefSeq" id="WP_013740103.1">
    <property type="nucleotide sequence ID" value="NC_015436.1"/>
</dbReference>
<feature type="binding site" evidence="3">
    <location>
        <position position="294"/>
    </location>
    <ligand>
        <name>FAD</name>
        <dbReference type="ChEBI" id="CHEBI:57692"/>
    </ligand>
</feature>
<keyword evidence="2" id="KW-0249">Electron transport</keyword>
<reference evidence="5 6" key="2">
    <citation type="journal article" date="2012" name="Stand. Genomic Sci.">
        <title>Complete genome sequence of the termite hindgut bacterium Spirochaeta coccoides type strain (SPN1(T)), reclassification in the genus Sphaerochaeta as Sphaerochaeta coccoides comb. nov. and emendations of the family Spirochaetaceae and the genus Sphaerochaeta.</title>
        <authorList>
            <person name="Abt B."/>
            <person name="Han C."/>
            <person name="Scheuner C."/>
            <person name="Lu M."/>
            <person name="Lapidus A."/>
            <person name="Nolan M."/>
            <person name="Lucas S."/>
            <person name="Hammon N."/>
            <person name="Deshpande S."/>
            <person name="Cheng J.F."/>
            <person name="Tapia R."/>
            <person name="Goodwin L.A."/>
            <person name="Pitluck S."/>
            <person name="Liolios K."/>
            <person name="Pagani I."/>
            <person name="Ivanova N."/>
            <person name="Mavromatis K."/>
            <person name="Mikhailova N."/>
            <person name="Huntemann M."/>
            <person name="Pati A."/>
            <person name="Chen A."/>
            <person name="Palaniappan K."/>
            <person name="Land M."/>
            <person name="Hauser L."/>
            <person name="Brambilla E.M."/>
            <person name="Rohde M."/>
            <person name="Spring S."/>
            <person name="Gronow S."/>
            <person name="Goker M."/>
            <person name="Woyke T."/>
            <person name="Bristow J."/>
            <person name="Eisen J.A."/>
            <person name="Markowitz V."/>
            <person name="Hugenholtz P."/>
            <person name="Kyrpides N.C."/>
            <person name="Klenk H.P."/>
            <person name="Detter J.C."/>
        </authorList>
    </citation>
    <scope>NUCLEOTIDE SEQUENCE [LARGE SCALE GENOMIC DNA]</scope>
    <source>
        <strain evidence="6">ATCC BAA-1237 / DSM 17374 / SPN1</strain>
    </source>
</reference>
<evidence type="ECO:0000259" key="4">
    <source>
        <dbReference type="SMART" id="SM00893"/>
    </source>
</evidence>
<evidence type="ECO:0000256" key="3">
    <source>
        <dbReference type="PIRSR" id="PIRSR000089-1"/>
    </source>
</evidence>
<dbReference type="InterPro" id="IPR033947">
    <property type="entry name" value="ETF_alpha_N"/>
</dbReference>
<feature type="domain" description="Electron transfer flavoprotein alpha/beta-subunit N-terminal" evidence="4">
    <location>
        <begin position="4"/>
        <end position="193"/>
    </location>
</feature>
<evidence type="ECO:0000256" key="1">
    <source>
        <dbReference type="ARBA" id="ARBA00005817"/>
    </source>
</evidence>
<evidence type="ECO:0000256" key="2">
    <source>
        <dbReference type="ARBA" id="ARBA00022982"/>
    </source>
</evidence>
<comment type="cofactor">
    <cofactor evidence="3">
        <name>FAD</name>
        <dbReference type="ChEBI" id="CHEBI:57692"/>
    </cofactor>
    <text evidence="3">Binds 1 FAD per dimer.</text>
</comment>
<dbReference type="PIRSF" id="PIRSF000089">
    <property type="entry name" value="Electra_flavoP_a"/>
    <property type="match status" value="1"/>
</dbReference>
<keyword evidence="6" id="KW-1185">Reference proteome</keyword>
<proteinExistence type="inferred from homology"/>
<sequence>MHDVWTLAECHGTTLKDVSYELLAWGRTLADSLRCKLCSVVIGDIPDDEIRLLFTYGADCVYVVTHEQLGWSGHEVYVNILTGLSEEHKPEIFLGAATTSGRSIFPALAVRLRTGLTADCTELSIEEKSGNLLQTRPAIGGNIMATIKTPEHRPQMATVRAKSIRHLPADSSRKGEIVRVPWNPAWQDERVTVLGTRKEHSDQGSIMEAEIVVAGGKGLKKKENFRLIEDLAHALGGQVGATRDAVDRGWKGYPHQVGLSGKTISPRLYMGIGISGAVQHMAGIKTAECIVAINADERANLLRVADFALVGDLFEIVPELLRRLNLALDLALDFVLEDGST</sequence>
<dbReference type="GO" id="GO:0033539">
    <property type="term" value="P:fatty acid beta-oxidation using acyl-CoA dehydrogenase"/>
    <property type="evidence" value="ECO:0007669"/>
    <property type="project" value="TreeGrafter"/>
</dbReference>
<dbReference type="AlphaFoldDB" id="F4GIU1"/>
<dbReference type="STRING" id="760011.Spico_1506"/>
<dbReference type="PANTHER" id="PTHR43153">
    <property type="entry name" value="ELECTRON TRANSFER FLAVOPROTEIN ALPHA"/>
    <property type="match status" value="1"/>
</dbReference>
<comment type="similarity">
    <text evidence="1">Belongs to the ETF alpha-subunit/FixB family.</text>
</comment>
<dbReference type="SMART" id="SM00893">
    <property type="entry name" value="ETF"/>
    <property type="match status" value="1"/>
</dbReference>
<dbReference type="KEGG" id="scc:Spico_1506"/>
<dbReference type="OrthoDB" id="9770286at2"/>
<dbReference type="GO" id="GO:0009055">
    <property type="term" value="F:electron transfer activity"/>
    <property type="evidence" value="ECO:0007669"/>
    <property type="project" value="InterPro"/>
</dbReference>
<dbReference type="InterPro" id="IPR014729">
    <property type="entry name" value="Rossmann-like_a/b/a_fold"/>
</dbReference>
<dbReference type="Pfam" id="PF01012">
    <property type="entry name" value="ETF"/>
    <property type="match status" value="1"/>
</dbReference>
<dbReference type="Pfam" id="PF00766">
    <property type="entry name" value="ETF_alpha"/>
    <property type="match status" value="1"/>
</dbReference>
<keyword evidence="2" id="KW-0813">Transport</keyword>
<dbReference type="Proteomes" id="UP000007939">
    <property type="component" value="Chromosome"/>
</dbReference>
<dbReference type="CDD" id="cd01715">
    <property type="entry name" value="ETF_alpha"/>
    <property type="match status" value="1"/>
</dbReference>
<dbReference type="eggNOG" id="COG2025">
    <property type="taxonomic scope" value="Bacteria"/>
</dbReference>
<dbReference type="PANTHER" id="PTHR43153:SF1">
    <property type="entry name" value="ELECTRON TRANSFER FLAVOPROTEIN SUBUNIT ALPHA, MITOCHONDRIAL"/>
    <property type="match status" value="1"/>
</dbReference>
<keyword evidence="3" id="KW-0285">Flavoprotein</keyword>
<dbReference type="Gene3D" id="3.40.50.1220">
    <property type="entry name" value="TPP-binding domain"/>
    <property type="match status" value="1"/>
</dbReference>